<evidence type="ECO:0000256" key="1">
    <source>
        <dbReference type="SAM" id="Phobius"/>
    </source>
</evidence>
<gene>
    <name evidence="2" type="ORF">IAE60_02295</name>
</gene>
<dbReference type="AlphaFoldDB" id="A0A7G9TDW4"/>
<dbReference type="InterPro" id="IPR018750">
    <property type="entry name" value="DUF2306_membrane"/>
</dbReference>
<accession>A0A7G9TDW4</accession>
<protein>
    <submittedName>
        <fullName evidence="2">DUF2306 domain-containing protein</fullName>
    </submittedName>
</protein>
<dbReference type="GeneID" id="81469777"/>
<keyword evidence="1" id="KW-1133">Transmembrane helix</keyword>
<feature type="transmembrane region" description="Helical" evidence="1">
    <location>
        <begin position="215"/>
        <end position="234"/>
    </location>
</feature>
<feature type="transmembrane region" description="Helical" evidence="1">
    <location>
        <begin position="174"/>
        <end position="195"/>
    </location>
</feature>
<organism evidence="2 3">
    <name type="scientific">Pseudoxanthomonas mexicana</name>
    <dbReference type="NCBI Taxonomy" id="128785"/>
    <lineage>
        <taxon>Bacteria</taxon>
        <taxon>Pseudomonadati</taxon>
        <taxon>Pseudomonadota</taxon>
        <taxon>Gammaproteobacteria</taxon>
        <taxon>Lysobacterales</taxon>
        <taxon>Lysobacteraceae</taxon>
        <taxon>Pseudoxanthomonas</taxon>
    </lineage>
</organism>
<dbReference type="EMBL" id="CP060731">
    <property type="protein sequence ID" value="QNN78289.1"/>
    <property type="molecule type" value="Genomic_DNA"/>
</dbReference>
<feature type="transmembrane region" description="Helical" evidence="1">
    <location>
        <begin position="143"/>
        <end position="162"/>
    </location>
</feature>
<dbReference type="Proteomes" id="UP000515838">
    <property type="component" value="Chromosome"/>
</dbReference>
<sequence>MDLSPARARPPGADAPEQRLLRGLGRTFQLLALVGLVAFGLYIVLRAAGASQRNFGQWHALVDGLAMPTAADWIANLGIGLHFAMGTVLVLAWPILLSSRIRSRHRGVHRWTGRVYVTAGVLAGVGGMSFILTHGAYTPAASIAFGLWGAVMMLCAVMAFVHARAKRFDRHRAWAIRLFAMVLGSWVFDLEIRAWKDLTGGLGMGAGDTSGPFDYAILYLFFLPNLLVAECFIRNLHRRITLPRRWAWPAIAGFALAGGVFAYAVVTVTATSTGKYGKHLLQALGGG</sequence>
<evidence type="ECO:0000313" key="2">
    <source>
        <dbReference type="EMBL" id="QNN78289.1"/>
    </source>
</evidence>
<reference evidence="2 3" key="1">
    <citation type="submission" date="2020-08" db="EMBL/GenBank/DDBJ databases">
        <title>Streptomycin Non-resistant strain, P. mexicana.</title>
        <authorList>
            <person name="Ganesh-Kumar S."/>
            <person name="Zhe T."/>
            <person name="Yu Z."/>
            <person name="Min Y."/>
        </authorList>
    </citation>
    <scope>NUCLEOTIDE SEQUENCE [LARGE SCALE GENOMIC DNA]</scope>
    <source>
        <strain evidence="2 3">GTZY2</strain>
    </source>
</reference>
<keyword evidence="1" id="KW-0472">Membrane</keyword>
<feature type="transmembrane region" description="Helical" evidence="1">
    <location>
        <begin position="73"/>
        <end position="96"/>
    </location>
</feature>
<keyword evidence="1" id="KW-0812">Transmembrane</keyword>
<evidence type="ECO:0000313" key="3">
    <source>
        <dbReference type="Proteomes" id="UP000515838"/>
    </source>
</evidence>
<feature type="transmembrane region" description="Helical" evidence="1">
    <location>
        <begin position="116"/>
        <end position="137"/>
    </location>
</feature>
<feature type="transmembrane region" description="Helical" evidence="1">
    <location>
        <begin position="28"/>
        <end position="45"/>
    </location>
</feature>
<feature type="transmembrane region" description="Helical" evidence="1">
    <location>
        <begin position="246"/>
        <end position="266"/>
    </location>
</feature>
<proteinExistence type="predicted"/>
<dbReference type="RefSeq" id="WP_187573707.1">
    <property type="nucleotide sequence ID" value="NZ_CP060731.1"/>
</dbReference>
<dbReference type="Pfam" id="PF10067">
    <property type="entry name" value="DUF2306"/>
    <property type="match status" value="1"/>
</dbReference>
<name>A0A7G9TDW4_PSEMX</name>